<evidence type="ECO:0000313" key="3">
    <source>
        <dbReference type="EMBL" id="MQY16008.1"/>
    </source>
</evidence>
<dbReference type="InterPro" id="IPR036291">
    <property type="entry name" value="NAD(P)-bd_dom_sf"/>
</dbReference>
<dbReference type="InterPro" id="IPR001509">
    <property type="entry name" value="Epimerase_deHydtase"/>
</dbReference>
<dbReference type="Gene3D" id="3.40.50.720">
    <property type="entry name" value="NAD(P)-binding Rossmann-like Domain"/>
    <property type="match status" value="1"/>
</dbReference>
<proteinExistence type="predicted"/>
<feature type="domain" description="NAD-dependent epimerase/dehydratase" evidence="2">
    <location>
        <begin position="3"/>
        <end position="212"/>
    </location>
</feature>
<feature type="compositionally biased region" description="Basic and acidic residues" evidence="1">
    <location>
        <begin position="109"/>
        <end position="120"/>
    </location>
</feature>
<dbReference type="InterPro" id="IPR050177">
    <property type="entry name" value="Lipid_A_modif_metabolic_enz"/>
</dbReference>
<keyword evidence="4" id="KW-1185">Reference proteome</keyword>
<dbReference type="OrthoDB" id="7941246at2"/>
<evidence type="ECO:0000313" key="4">
    <source>
        <dbReference type="Proteomes" id="UP000466345"/>
    </source>
</evidence>
<organism evidence="3 4">
    <name type="scientific">Streptomyces smaragdinus</name>
    <dbReference type="NCBI Taxonomy" id="2585196"/>
    <lineage>
        <taxon>Bacteria</taxon>
        <taxon>Bacillati</taxon>
        <taxon>Actinomycetota</taxon>
        <taxon>Actinomycetes</taxon>
        <taxon>Kitasatosporales</taxon>
        <taxon>Streptomycetaceae</taxon>
        <taxon>Streptomyces</taxon>
    </lineage>
</organism>
<dbReference type="Proteomes" id="UP000466345">
    <property type="component" value="Unassembled WGS sequence"/>
</dbReference>
<dbReference type="PANTHER" id="PTHR43245">
    <property type="entry name" value="BIFUNCTIONAL POLYMYXIN RESISTANCE PROTEIN ARNA"/>
    <property type="match status" value="1"/>
</dbReference>
<dbReference type="PANTHER" id="PTHR43245:SF13">
    <property type="entry name" value="UDP-D-APIOSE_UDP-D-XYLOSE SYNTHASE 2"/>
    <property type="match status" value="1"/>
</dbReference>
<protein>
    <recommendedName>
        <fullName evidence="2">NAD-dependent epimerase/dehydratase domain-containing protein</fullName>
    </recommendedName>
</protein>
<gene>
    <name evidence="3" type="ORF">SRB5_62000</name>
</gene>
<dbReference type="AlphaFoldDB" id="A0A7K0CR93"/>
<evidence type="ECO:0000256" key="1">
    <source>
        <dbReference type="SAM" id="MobiDB-lite"/>
    </source>
</evidence>
<comment type="caution">
    <text evidence="3">The sequence shown here is derived from an EMBL/GenBank/DDBJ whole genome shotgun (WGS) entry which is preliminary data.</text>
</comment>
<dbReference type="Pfam" id="PF01370">
    <property type="entry name" value="Epimerase"/>
    <property type="match status" value="1"/>
</dbReference>
<reference evidence="3 4" key="1">
    <citation type="submission" date="2019-10" db="EMBL/GenBank/DDBJ databases">
        <title>Streptomyces smaragdinus sp. nov. and Streptomyces fabii sp. nov., isolated from the gut of fungus growing-termite Macrotermes natalensis.</title>
        <authorList>
            <person name="Schwitalla J."/>
            <person name="Benndorf R."/>
            <person name="Martin K."/>
            <person name="De Beer W."/>
            <person name="Kaster A.-K."/>
            <person name="Vollmers J."/>
            <person name="Poulsen M."/>
            <person name="Beemelmanns C."/>
        </authorList>
    </citation>
    <scope>NUCLEOTIDE SEQUENCE [LARGE SCALE GENOMIC DNA]</scope>
    <source>
        <strain evidence="3 4">RB5</strain>
    </source>
</reference>
<dbReference type="SUPFAM" id="SSF51735">
    <property type="entry name" value="NAD(P)-binding Rossmann-fold domains"/>
    <property type="match status" value="1"/>
</dbReference>
<sequence length="317" mass="33573">MRILILGGTEFIGRTIAETALADGADVTLFGRGRTGTDLFPGVPRLIGDRDTGDYAALADGSWDAVVDVSGYVPSQVGRAMDALGSRVGRYLFVSSQAVYGATPGAGEDTPRLAPERGTEEIGGDTYGPLKVACEDDIRARYGERATFVRPGVVAGPYDNQHGFTYWVRRAAHGGRIALPGRPEQPVQVVDVRDLARLVLRLIADERPGAFNANGPADPVTLAELIAACAAAAGTTPEPELVPVRADAAPRFFPLVRPEEKWPMFRRSAARARAAGLTATPLVRTAADVLAWDRDRGEPPLGVGFTAEEERAALAGA</sequence>
<evidence type="ECO:0000259" key="2">
    <source>
        <dbReference type="Pfam" id="PF01370"/>
    </source>
</evidence>
<feature type="region of interest" description="Disordered" evidence="1">
    <location>
        <begin position="104"/>
        <end position="126"/>
    </location>
</feature>
<accession>A0A7K0CR93</accession>
<name>A0A7K0CR93_9ACTN</name>
<dbReference type="EMBL" id="WEGJ01000043">
    <property type="protein sequence ID" value="MQY16008.1"/>
    <property type="molecule type" value="Genomic_DNA"/>
</dbReference>
<dbReference type="RefSeq" id="WP_153456801.1">
    <property type="nucleotide sequence ID" value="NZ_WEGJ01000043.1"/>
</dbReference>